<gene>
    <name evidence="1" type="ORF">AFUS01_LOCUS41480</name>
</gene>
<dbReference type="EMBL" id="CAJVCH010561852">
    <property type="protein sequence ID" value="CAG7831754.1"/>
    <property type="molecule type" value="Genomic_DNA"/>
</dbReference>
<keyword evidence="2" id="KW-1185">Reference proteome</keyword>
<name>A0A8J2LG61_9HEXA</name>
<dbReference type="AlphaFoldDB" id="A0A8J2LG61"/>
<reference evidence="1" key="1">
    <citation type="submission" date="2021-06" db="EMBL/GenBank/DDBJ databases">
        <authorList>
            <person name="Hodson N. C."/>
            <person name="Mongue J. A."/>
            <person name="Jaron S. K."/>
        </authorList>
    </citation>
    <scope>NUCLEOTIDE SEQUENCE</scope>
</reference>
<dbReference type="Proteomes" id="UP000708208">
    <property type="component" value="Unassembled WGS sequence"/>
</dbReference>
<evidence type="ECO:0000313" key="1">
    <source>
        <dbReference type="EMBL" id="CAG7831754.1"/>
    </source>
</evidence>
<comment type="caution">
    <text evidence="1">The sequence shown here is derived from an EMBL/GenBank/DDBJ whole genome shotgun (WGS) entry which is preliminary data.</text>
</comment>
<evidence type="ECO:0000313" key="2">
    <source>
        <dbReference type="Proteomes" id="UP000708208"/>
    </source>
</evidence>
<proteinExistence type="predicted"/>
<feature type="non-terminal residue" evidence="1">
    <location>
        <position position="1"/>
    </location>
</feature>
<sequence>TRIIQNHSGFGKVTVWESVGRQLLMMRSVIRWIRWTESLRRCYSTLRIVMEVVLLLPELEFQRSSVVHLGKATVNDEVSDKVEIGMMTEKLELSSSGKCVPDNEHTDKTSYLSDLRTGQQYLPLDP</sequence>
<accession>A0A8J2LG61</accession>
<protein>
    <submittedName>
        <fullName evidence="1">Uncharacterized protein</fullName>
    </submittedName>
</protein>
<organism evidence="1 2">
    <name type="scientific">Allacma fusca</name>
    <dbReference type="NCBI Taxonomy" id="39272"/>
    <lineage>
        <taxon>Eukaryota</taxon>
        <taxon>Metazoa</taxon>
        <taxon>Ecdysozoa</taxon>
        <taxon>Arthropoda</taxon>
        <taxon>Hexapoda</taxon>
        <taxon>Collembola</taxon>
        <taxon>Symphypleona</taxon>
        <taxon>Sminthuridae</taxon>
        <taxon>Allacma</taxon>
    </lineage>
</organism>